<dbReference type="STRING" id="93059.P9211_10261"/>
<sequence>MALRTEGFEFDGPGPSRSLSGTLICATEEARELSTEGMAFAVVKTKTAYLIYEPKHLKVRS</sequence>
<proteinExistence type="predicted"/>
<gene>
    <name evidence="1" type="ordered locus">P9211_10261</name>
</gene>
<reference evidence="1 2" key="1">
    <citation type="journal article" date="2007" name="PLoS Genet.">
        <title>Patterns and implications of gene gain and loss in the evolution of Prochlorococcus.</title>
        <authorList>
            <person name="Kettler G.C."/>
            <person name="Martiny A.C."/>
            <person name="Huang K."/>
            <person name="Zucker J."/>
            <person name="Coleman M.L."/>
            <person name="Rodrigue S."/>
            <person name="Chen F."/>
            <person name="Lapidus A."/>
            <person name="Ferriera S."/>
            <person name="Johnson J."/>
            <person name="Steglich C."/>
            <person name="Church G.M."/>
            <person name="Richardson P."/>
            <person name="Chisholm S.W."/>
        </authorList>
    </citation>
    <scope>NUCLEOTIDE SEQUENCE [LARGE SCALE GENOMIC DNA]</scope>
    <source>
        <strain evidence="2">MIT 9211</strain>
    </source>
</reference>
<dbReference type="KEGG" id="pmj:P9211_10261"/>
<dbReference type="AlphaFoldDB" id="A9BAU5"/>
<keyword evidence="2" id="KW-1185">Reference proteome</keyword>
<dbReference type="Proteomes" id="UP000000788">
    <property type="component" value="Chromosome"/>
</dbReference>
<dbReference type="EMBL" id="CP000878">
    <property type="protein sequence ID" value="ABX08957.1"/>
    <property type="molecule type" value="Genomic_DNA"/>
</dbReference>
<protein>
    <submittedName>
        <fullName evidence="1">Uncharacterized protein</fullName>
    </submittedName>
</protein>
<dbReference type="HOGENOM" id="CLU_2919058_0_0_3"/>
<evidence type="ECO:0000313" key="2">
    <source>
        <dbReference type="Proteomes" id="UP000000788"/>
    </source>
</evidence>
<organism evidence="1 2">
    <name type="scientific">Prochlorococcus marinus (strain MIT 9211)</name>
    <dbReference type="NCBI Taxonomy" id="93059"/>
    <lineage>
        <taxon>Bacteria</taxon>
        <taxon>Bacillati</taxon>
        <taxon>Cyanobacteriota</taxon>
        <taxon>Cyanophyceae</taxon>
        <taxon>Synechococcales</taxon>
        <taxon>Prochlorococcaceae</taxon>
        <taxon>Prochlorococcus</taxon>
    </lineage>
</organism>
<accession>A9BAU5</accession>
<evidence type="ECO:0000313" key="1">
    <source>
        <dbReference type="EMBL" id="ABX08957.1"/>
    </source>
</evidence>
<name>A9BAU5_PROM4</name>